<keyword evidence="2" id="KW-0732">Signal</keyword>
<sequence length="294" mass="30846">MKKLSLLLISLIITTSTSTLQAQSRPAIRKPVTPTAQSAAKQPGSTRTTTILDKKIASETGYSRSPVASETPAATVVQPASTAPANIVSRPQTTPKQLAAPADSKESHLWIGLRLGINSTTISGVDIAAVGTGGHFDRVTGFHAGAILTIGGPIFSVQPELLFSQYGVRMTFGADYLQLKYNLIEVPVLAKATFGQSNLRFFINAGPVATYTMGGTISLLDDGQAGSQTIDMTNEGRLSFGASGGSGVAVKIGPGAVQLEARYTYLFSSNENGAKLKPQNLMVSASYMIPLGRR</sequence>
<organism evidence="4 5">
    <name type="scientific">Spirosoma endbachense</name>
    <dbReference type="NCBI Taxonomy" id="2666025"/>
    <lineage>
        <taxon>Bacteria</taxon>
        <taxon>Pseudomonadati</taxon>
        <taxon>Bacteroidota</taxon>
        <taxon>Cytophagia</taxon>
        <taxon>Cytophagales</taxon>
        <taxon>Cytophagaceae</taxon>
        <taxon>Spirosoma</taxon>
    </lineage>
</organism>
<dbReference type="RefSeq" id="WP_162391394.1">
    <property type="nucleotide sequence ID" value="NZ_CP045997.1"/>
</dbReference>
<proteinExistence type="predicted"/>
<feature type="compositionally biased region" description="Polar residues" evidence="1">
    <location>
        <begin position="82"/>
        <end position="96"/>
    </location>
</feature>
<dbReference type="InterPro" id="IPR025665">
    <property type="entry name" value="Beta-barrel_OMP_2"/>
</dbReference>
<protein>
    <submittedName>
        <fullName evidence="4">Outer membrane beta-barrel protein</fullName>
    </submittedName>
</protein>
<reference evidence="4 5" key="1">
    <citation type="submission" date="2019-11" db="EMBL/GenBank/DDBJ databases">
        <title>Spirosoma endbachense sp. nov., isolated from a natural salt meadow.</title>
        <authorList>
            <person name="Rojas J."/>
            <person name="Ambika Manirajan B."/>
            <person name="Ratering S."/>
            <person name="Suarez C."/>
            <person name="Geissler-Plaum R."/>
            <person name="Schnell S."/>
        </authorList>
    </citation>
    <scope>NUCLEOTIDE SEQUENCE [LARGE SCALE GENOMIC DNA]</scope>
    <source>
        <strain evidence="4 5">I-24</strain>
    </source>
</reference>
<feature type="region of interest" description="Disordered" evidence="1">
    <location>
        <begin position="24"/>
        <end position="49"/>
    </location>
</feature>
<evidence type="ECO:0000256" key="1">
    <source>
        <dbReference type="SAM" id="MobiDB-lite"/>
    </source>
</evidence>
<feature type="chain" id="PRO_5026783730" evidence="2">
    <location>
        <begin position="23"/>
        <end position="294"/>
    </location>
</feature>
<feature type="signal peptide" evidence="2">
    <location>
        <begin position="1"/>
        <end position="22"/>
    </location>
</feature>
<feature type="domain" description="Outer membrane protein beta-barrel" evidence="3">
    <location>
        <begin position="107"/>
        <end position="265"/>
    </location>
</feature>
<evidence type="ECO:0000313" key="4">
    <source>
        <dbReference type="EMBL" id="QHW01000.1"/>
    </source>
</evidence>
<dbReference type="Proteomes" id="UP000464577">
    <property type="component" value="Chromosome"/>
</dbReference>
<gene>
    <name evidence="4" type="ORF">GJR95_40870</name>
</gene>
<feature type="compositionally biased region" description="Polar residues" evidence="1">
    <location>
        <begin position="34"/>
        <end position="49"/>
    </location>
</feature>
<dbReference type="EMBL" id="CP045997">
    <property type="protein sequence ID" value="QHW01000.1"/>
    <property type="molecule type" value="Genomic_DNA"/>
</dbReference>
<dbReference type="Pfam" id="PF13568">
    <property type="entry name" value="OMP_b-brl_2"/>
    <property type="match status" value="1"/>
</dbReference>
<accession>A0A6P1WAK3</accession>
<evidence type="ECO:0000259" key="3">
    <source>
        <dbReference type="Pfam" id="PF13568"/>
    </source>
</evidence>
<evidence type="ECO:0000256" key="2">
    <source>
        <dbReference type="SAM" id="SignalP"/>
    </source>
</evidence>
<keyword evidence="5" id="KW-1185">Reference proteome</keyword>
<dbReference type="KEGG" id="senf:GJR95_40870"/>
<feature type="region of interest" description="Disordered" evidence="1">
    <location>
        <begin position="82"/>
        <end position="101"/>
    </location>
</feature>
<name>A0A6P1WAK3_9BACT</name>
<dbReference type="AlphaFoldDB" id="A0A6P1WAK3"/>
<evidence type="ECO:0000313" key="5">
    <source>
        <dbReference type="Proteomes" id="UP000464577"/>
    </source>
</evidence>